<dbReference type="Proteomes" id="UP000611521">
    <property type="component" value="Unassembled WGS sequence"/>
</dbReference>
<evidence type="ECO:0000313" key="4">
    <source>
        <dbReference type="Proteomes" id="UP000611521"/>
    </source>
</evidence>
<feature type="compositionally biased region" description="Polar residues" evidence="1">
    <location>
        <begin position="161"/>
        <end position="175"/>
    </location>
</feature>
<dbReference type="RefSeq" id="WP_191711886.1">
    <property type="nucleotide sequence ID" value="NZ_JACSPX010000001.1"/>
</dbReference>
<keyword evidence="4" id="KW-1185">Reference proteome</keyword>
<gene>
    <name evidence="3" type="ORF">H9633_01820</name>
</gene>
<evidence type="ECO:0000259" key="2">
    <source>
        <dbReference type="SMART" id="SM00507"/>
    </source>
</evidence>
<accession>A0ABR8W1Y0</accession>
<feature type="domain" description="HNH nuclease" evidence="2">
    <location>
        <begin position="386"/>
        <end position="439"/>
    </location>
</feature>
<dbReference type="InterPro" id="IPR003870">
    <property type="entry name" value="DUF222"/>
</dbReference>
<comment type="caution">
    <text evidence="3">The sequence shown here is derived from an EMBL/GenBank/DDBJ whole genome shotgun (WGS) entry which is preliminary data.</text>
</comment>
<proteinExistence type="predicted"/>
<reference evidence="3 4" key="1">
    <citation type="submission" date="2020-08" db="EMBL/GenBank/DDBJ databases">
        <title>A Genomic Blueprint of the Chicken Gut Microbiome.</title>
        <authorList>
            <person name="Gilroy R."/>
            <person name="Ravi A."/>
            <person name="Getino M."/>
            <person name="Pursley I."/>
            <person name="Horton D.L."/>
            <person name="Alikhan N.-F."/>
            <person name="Baker D."/>
            <person name="Gharbi K."/>
            <person name="Hall N."/>
            <person name="Watson M."/>
            <person name="Adriaenssens E.M."/>
            <person name="Foster-Nyarko E."/>
            <person name="Jarju S."/>
            <person name="Secka A."/>
            <person name="Antonio M."/>
            <person name="Oren A."/>
            <person name="Chaudhuri R."/>
            <person name="La Ragione R.M."/>
            <person name="Hildebrand F."/>
            <person name="Pallen M.J."/>
        </authorList>
    </citation>
    <scope>NUCLEOTIDE SEQUENCE [LARGE SCALE GENOMIC DNA]</scope>
    <source>
        <strain evidence="3 4">Re1</strain>
    </source>
</reference>
<dbReference type="CDD" id="cd00085">
    <property type="entry name" value="HNHc"/>
    <property type="match status" value="1"/>
</dbReference>
<evidence type="ECO:0000313" key="3">
    <source>
        <dbReference type="EMBL" id="MBD8011035.1"/>
    </source>
</evidence>
<sequence>MALFIDIDAQVAVLRDLLGADADVQDLSARMSSFPGEKLVEALGAAAALVRAAERIGIVGAGIVAARSTREAGQDGLAQSRGHRSPAALVQELTGSSHADAQRQVRLGQSILDSDVPTAAEGNETSWSGHDAVPVLSDTAPPRMPWHAPLSAALLQGRLSPAQQDAIQRGLSQPTDDSDDTHAAWTAAAEQLIADAGCRTVEELRIQARAIRDHLDPEGAARRFAERYERRSFRTWIDADGRERGHIEFEDEGAAWMRAIRDAALRPRRGGPRFVDSDEANNARDLAADSRTNNQLFYDLLIDLLRAGALADAKDVFGARQAGVRLVQVQAADGTPTSARTEDYGMPFPFASIQQHVCESGTVQVTIDSRGNPLDAGREHRLFTPPQRIALAIRDGGCRWRGCDRPASYGEAHHIDEWHADRGRTDIDRGILLCRHHHMQLHHGGWRITREGKGEFLLHPPGGEPAIPLRARAALVAAWAGIDPPPRRFRPAIA</sequence>
<dbReference type="EMBL" id="JACSPX010000001">
    <property type="protein sequence ID" value="MBD8011035.1"/>
    <property type="molecule type" value="Genomic_DNA"/>
</dbReference>
<protein>
    <submittedName>
        <fullName evidence="3">DUF222 domain-containing protein</fullName>
    </submittedName>
</protein>
<feature type="region of interest" description="Disordered" evidence="1">
    <location>
        <begin position="161"/>
        <end position="182"/>
    </location>
</feature>
<name>A0ABR8W1Y0_9MICO</name>
<feature type="region of interest" description="Disordered" evidence="1">
    <location>
        <begin position="116"/>
        <end position="140"/>
    </location>
</feature>
<dbReference type="SMART" id="SM00507">
    <property type="entry name" value="HNHc"/>
    <property type="match status" value="1"/>
</dbReference>
<dbReference type="Pfam" id="PF02720">
    <property type="entry name" value="DUF222"/>
    <property type="match status" value="1"/>
</dbReference>
<organism evidence="3 4">
    <name type="scientific">Microbacterium commune</name>
    <dbReference type="NCBI Taxonomy" id="2762219"/>
    <lineage>
        <taxon>Bacteria</taxon>
        <taxon>Bacillati</taxon>
        <taxon>Actinomycetota</taxon>
        <taxon>Actinomycetes</taxon>
        <taxon>Micrococcales</taxon>
        <taxon>Microbacteriaceae</taxon>
        <taxon>Microbacterium</taxon>
    </lineage>
</organism>
<evidence type="ECO:0000256" key="1">
    <source>
        <dbReference type="SAM" id="MobiDB-lite"/>
    </source>
</evidence>
<dbReference type="InterPro" id="IPR003615">
    <property type="entry name" value="HNH_nuc"/>
</dbReference>